<accession>A0A4E0RT29</accession>
<dbReference type="EMBL" id="JSZA02000033">
    <property type="protein sequence ID" value="TGO03214.1"/>
    <property type="molecule type" value="Genomic_DNA"/>
</dbReference>
<organism evidence="2 3">
    <name type="scientific">Candidatus Thiomargarita nelsonii</name>
    <dbReference type="NCBI Taxonomy" id="1003181"/>
    <lineage>
        <taxon>Bacteria</taxon>
        <taxon>Pseudomonadati</taxon>
        <taxon>Pseudomonadota</taxon>
        <taxon>Gammaproteobacteria</taxon>
        <taxon>Thiotrichales</taxon>
        <taxon>Thiotrichaceae</taxon>
        <taxon>Thiomargarita</taxon>
    </lineage>
</organism>
<dbReference type="Proteomes" id="UP000030428">
    <property type="component" value="Unassembled WGS sequence"/>
</dbReference>
<evidence type="ECO:0008006" key="4">
    <source>
        <dbReference type="Google" id="ProtNLM"/>
    </source>
</evidence>
<keyword evidence="1" id="KW-0732">Signal</keyword>
<name>A0A4E0RT29_9GAMM</name>
<gene>
    <name evidence="2" type="ORF">PN36_11020</name>
</gene>
<comment type="caution">
    <text evidence="2">The sequence shown here is derived from an EMBL/GenBank/DDBJ whole genome shotgun (WGS) entry which is preliminary data.</text>
</comment>
<feature type="signal peptide" evidence="1">
    <location>
        <begin position="1"/>
        <end position="21"/>
    </location>
</feature>
<keyword evidence="3" id="KW-1185">Reference proteome</keyword>
<proteinExistence type="predicted"/>
<evidence type="ECO:0000313" key="3">
    <source>
        <dbReference type="Proteomes" id="UP000030428"/>
    </source>
</evidence>
<evidence type="ECO:0000256" key="1">
    <source>
        <dbReference type="SAM" id="SignalP"/>
    </source>
</evidence>
<reference evidence="2 3" key="1">
    <citation type="journal article" date="2016" name="Front. Microbiol.">
        <title>Single-Cell (Meta-)Genomics of a Dimorphic Candidatus Thiomargarita nelsonii Reveals Genomic Plasticity.</title>
        <authorList>
            <person name="Flood B.E."/>
            <person name="Fliss P."/>
            <person name="Jones D.S."/>
            <person name="Dick G.J."/>
            <person name="Jain S."/>
            <person name="Kaster A.K."/>
            <person name="Winkel M."/>
            <person name="Mussmann M."/>
            <person name="Bailey J."/>
        </authorList>
    </citation>
    <scope>NUCLEOTIDE SEQUENCE [LARGE SCALE GENOMIC DNA]</scope>
    <source>
        <strain evidence="2">Hydrate Ridge</strain>
    </source>
</reference>
<protein>
    <recommendedName>
        <fullName evidence="4">Secreted protein</fullName>
    </recommendedName>
</protein>
<dbReference type="AlphaFoldDB" id="A0A4E0RT29"/>
<sequence length="106" mass="11619">MKTFTLIIVLLFSLSATPATQASLASLAWNGFKVIAIDTAIDVIQDLFKDKVTPQKVAALVRRVSQLDTQLAEYQNQSIASEDFDTIKEMIAGLKSVIKTMDGRLS</sequence>
<evidence type="ECO:0000313" key="2">
    <source>
        <dbReference type="EMBL" id="TGO03214.1"/>
    </source>
</evidence>
<feature type="chain" id="PRO_5020040025" description="Secreted protein" evidence="1">
    <location>
        <begin position="22"/>
        <end position="106"/>
    </location>
</feature>